<proteinExistence type="predicted"/>
<dbReference type="HOGENOM" id="CLU_2698364_0_0_11"/>
<reference evidence="1 2" key="1">
    <citation type="submission" date="2015-04" db="EMBL/GenBank/DDBJ databases">
        <title>Complete Genome Sequence of Brevibacterium flavum ATCC 15168.</title>
        <authorList>
            <person name="Ahn J."/>
            <person name="Park G."/>
            <person name="Jeon W."/>
            <person name="Jang Y."/>
            <person name="Jang M."/>
            <person name="Lee H."/>
            <person name="Lee H."/>
        </authorList>
    </citation>
    <scope>NUCLEOTIDE SEQUENCE [LARGE SCALE GENOMIC DNA]</scope>
    <source>
        <strain evidence="1 2">ATCC 15168</strain>
    </source>
</reference>
<evidence type="ECO:0000313" key="1">
    <source>
        <dbReference type="EMBL" id="AKF27822.1"/>
    </source>
</evidence>
<protein>
    <recommendedName>
        <fullName evidence="3">HTH cro/C1-type domain-containing protein</fullName>
    </recommendedName>
</protein>
<dbReference type="Proteomes" id="UP000034037">
    <property type="component" value="Chromosome"/>
</dbReference>
<dbReference type="RefSeq" id="WP_003861879.1">
    <property type="nucleotide sequence ID" value="NZ_CP011309.1"/>
</dbReference>
<evidence type="ECO:0008006" key="3">
    <source>
        <dbReference type="Google" id="ProtNLM"/>
    </source>
</evidence>
<keyword evidence="2" id="KW-1185">Reference proteome</keyword>
<dbReference type="EMBL" id="CP011309">
    <property type="protein sequence ID" value="AKF27822.1"/>
    <property type="molecule type" value="Genomic_DNA"/>
</dbReference>
<name>A0A0F6Z713_9CORY</name>
<gene>
    <name evidence="1" type="ORF">YH66_09810</name>
</gene>
<dbReference type="AlphaFoldDB" id="A0A0F6Z713"/>
<sequence>MSKLLLSLDEVDRVRRINGLQSYTALEDKTGITRKTWSKVLRTRELSTPVMEALHDLGARPSKLLVSVEIDTQFPTAA</sequence>
<evidence type="ECO:0000313" key="2">
    <source>
        <dbReference type="Proteomes" id="UP000034037"/>
    </source>
</evidence>
<accession>A0A0F6Z713</accession>
<dbReference type="PATRIC" id="fig|92706.3.peg.2055"/>
<organism evidence="1 2">
    <name type="scientific">[Brevibacterium] flavum</name>
    <dbReference type="NCBI Taxonomy" id="92706"/>
    <lineage>
        <taxon>Bacteria</taxon>
        <taxon>Bacillati</taxon>
        <taxon>Actinomycetota</taxon>
        <taxon>Actinomycetes</taxon>
        <taxon>Mycobacteriales</taxon>
        <taxon>Corynebacteriaceae</taxon>
        <taxon>Corynebacterium</taxon>
    </lineage>
</organism>